<sequence length="195" mass="21768">MLEVKTKQRKAEEARRHAAEEAHPDEEEERRKAENGKKKTVDEGSGRCTACIKTDMLCTFSAVGTKATSCDRCRSGKKLCIFTARDADKPRRRKRMDEVEMPYGGNGKKRARQLSPSSMEVEEVSEKMSVVAVLEVLAEKVQQLTHVVAEGFASHRKEQQRIITALNSISGALENQEQASKASGIKNDTLVNLYK</sequence>
<evidence type="ECO:0000256" key="1">
    <source>
        <dbReference type="SAM" id="MobiDB-lite"/>
    </source>
</evidence>
<feature type="region of interest" description="Disordered" evidence="1">
    <location>
        <begin position="1"/>
        <end position="44"/>
    </location>
</feature>
<dbReference type="InParanoid" id="A0A1B7MW04"/>
<dbReference type="OrthoDB" id="2688617at2759"/>
<keyword evidence="3" id="KW-1185">Reference proteome</keyword>
<evidence type="ECO:0000313" key="3">
    <source>
        <dbReference type="Proteomes" id="UP000092154"/>
    </source>
</evidence>
<dbReference type="STRING" id="1314800.A0A1B7MW04"/>
<dbReference type="AlphaFoldDB" id="A0A1B7MW04"/>
<proteinExistence type="predicted"/>
<reference evidence="2 3" key="1">
    <citation type="submission" date="2016-06" db="EMBL/GenBank/DDBJ databases">
        <title>Comparative genomics of the ectomycorrhizal sister species Rhizopogon vinicolor and Rhizopogon vesiculosus (Basidiomycota: Boletales) reveals a divergence of the mating type B locus.</title>
        <authorList>
            <consortium name="DOE Joint Genome Institute"/>
            <person name="Mujic A.B."/>
            <person name="Kuo A."/>
            <person name="Tritt A."/>
            <person name="Lipzen A."/>
            <person name="Chen C."/>
            <person name="Johnson J."/>
            <person name="Sharma A."/>
            <person name="Barry K."/>
            <person name="Grigoriev I.V."/>
            <person name="Spatafora J.W."/>
        </authorList>
    </citation>
    <scope>NUCLEOTIDE SEQUENCE [LARGE SCALE GENOMIC DNA]</scope>
    <source>
        <strain evidence="2 3">AM-OR11-026</strain>
    </source>
</reference>
<feature type="compositionally biased region" description="Basic and acidic residues" evidence="1">
    <location>
        <begin position="29"/>
        <end position="44"/>
    </location>
</feature>
<dbReference type="Proteomes" id="UP000092154">
    <property type="component" value="Unassembled WGS sequence"/>
</dbReference>
<accession>A0A1B7MW04</accession>
<organism evidence="2 3">
    <name type="scientific">Rhizopogon vinicolor AM-OR11-026</name>
    <dbReference type="NCBI Taxonomy" id="1314800"/>
    <lineage>
        <taxon>Eukaryota</taxon>
        <taxon>Fungi</taxon>
        <taxon>Dikarya</taxon>
        <taxon>Basidiomycota</taxon>
        <taxon>Agaricomycotina</taxon>
        <taxon>Agaricomycetes</taxon>
        <taxon>Agaricomycetidae</taxon>
        <taxon>Boletales</taxon>
        <taxon>Suillineae</taxon>
        <taxon>Rhizopogonaceae</taxon>
        <taxon>Rhizopogon</taxon>
    </lineage>
</organism>
<dbReference type="EMBL" id="KV448395">
    <property type="protein sequence ID" value="OAX36769.1"/>
    <property type="molecule type" value="Genomic_DNA"/>
</dbReference>
<protein>
    <submittedName>
        <fullName evidence="2">Uncharacterized protein</fullName>
    </submittedName>
</protein>
<gene>
    <name evidence="2" type="ORF">K503DRAFT_772201</name>
</gene>
<name>A0A1B7MW04_9AGAM</name>
<feature type="compositionally biased region" description="Basic and acidic residues" evidence="1">
    <location>
        <begin position="1"/>
        <end position="22"/>
    </location>
</feature>
<evidence type="ECO:0000313" key="2">
    <source>
        <dbReference type="EMBL" id="OAX36769.1"/>
    </source>
</evidence>